<feature type="transmembrane region" description="Helical" evidence="2">
    <location>
        <begin position="524"/>
        <end position="546"/>
    </location>
</feature>
<dbReference type="InterPro" id="IPR050327">
    <property type="entry name" value="Proton-linked_MCT"/>
</dbReference>
<keyword evidence="2" id="KW-0472">Membrane</keyword>
<dbReference type="RefSeq" id="XP_012938942.1">
    <property type="nucleotide sequence ID" value="XM_013083488.2"/>
</dbReference>
<proteinExistence type="predicted"/>
<evidence type="ECO:0000313" key="4">
    <source>
        <dbReference type="RefSeq" id="XP_012938942.1"/>
    </source>
</evidence>
<keyword evidence="2" id="KW-0812">Transmembrane</keyword>
<feature type="transmembrane region" description="Helical" evidence="2">
    <location>
        <begin position="219"/>
        <end position="244"/>
    </location>
</feature>
<feature type="transmembrane region" description="Helical" evidence="2">
    <location>
        <begin position="440"/>
        <end position="463"/>
    </location>
</feature>
<dbReference type="SUPFAM" id="SSF103473">
    <property type="entry name" value="MFS general substrate transporter"/>
    <property type="match status" value="1"/>
</dbReference>
<feature type="transmembrane region" description="Helical" evidence="2">
    <location>
        <begin position="193"/>
        <end position="213"/>
    </location>
</feature>
<feature type="compositionally biased region" description="Basic and acidic residues" evidence="1">
    <location>
        <begin position="1"/>
        <end position="34"/>
    </location>
</feature>
<protein>
    <submittedName>
        <fullName evidence="4">Uncharacterized protein LOC101850960</fullName>
    </submittedName>
</protein>
<dbReference type="PANTHER" id="PTHR11360">
    <property type="entry name" value="MONOCARBOXYLATE TRANSPORTER"/>
    <property type="match status" value="1"/>
</dbReference>
<feature type="transmembrane region" description="Helical" evidence="2">
    <location>
        <begin position="558"/>
        <end position="577"/>
    </location>
</feature>
<dbReference type="InterPro" id="IPR011701">
    <property type="entry name" value="MFS"/>
</dbReference>
<evidence type="ECO:0000256" key="1">
    <source>
        <dbReference type="SAM" id="MobiDB-lite"/>
    </source>
</evidence>
<dbReference type="Pfam" id="PF07690">
    <property type="entry name" value="MFS_1"/>
    <property type="match status" value="2"/>
</dbReference>
<evidence type="ECO:0000256" key="2">
    <source>
        <dbReference type="SAM" id="Phobius"/>
    </source>
</evidence>
<organism evidence="3 4">
    <name type="scientific">Aplysia californica</name>
    <name type="common">California sea hare</name>
    <dbReference type="NCBI Taxonomy" id="6500"/>
    <lineage>
        <taxon>Eukaryota</taxon>
        <taxon>Metazoa</taxon>
        <taxon>Spiralia</taxon>
        <taxon>Lophotrochozoa</taxon>
        <taxon>Mollusca</taxon>
        <taxon>Gastropoda</taxon>
        <taxon>Heterobranchia</taxon>
        <taxon>Euthyneura</taxon>
        <taxon>Tectipleura</taxon>
        <taxon>Aplysiida</taxon>
        <taxon>Aplysioidea</taxon>
        <taxon>Aplysiidae</taxon>
        <taxon>Aplysia</taxon>
    </lineage>
</organism>
<keyword evidence="3" id="KW-1185">Reference proteome</keyword>
<feature type="region of interest" description="Disordered" evidence="1">
    <location>
        <begin position="1"/>
        <end position="61"/>
    </location>
</feature>
<feature type="transmembrane region" description="Helical" evidence="2">
    <location>
        <begin position="162"/>
        <end position="186"/>
    </location>
</feature>
<evidence type="ECO:0000313" key="3">
    <source>
        <dbReference type="Proteomes" id="UP000694888"/>
    </source>
</evidence>
<dbReference type="GeneID" id="101850960"/>
<feature type="transmembrane region" description="Helical" evidence="2">
    <location>
        <begin position="137"/>
        <end position="156"/>
    </location>
</feature>
<dbReference type="Gene3D" id="1.20.1250.20">
    <property type="entry name" value="MFS general substrate transporter like domains"/>
    <property type="match status" value="2"/>
</dbReference>
<keyword evidence="2" id="KW-1133">Transmembrane helix</keyword>
<reference evidence="4" key="1">
    <citation type="submission" date="2025-08" db="UniProtKB">
        <authorList>
            <consortium name="RefSeq"/>
        </authorList>
    </citation>
    <scope>IDENTIFICATION</scope>
</reference>
<sequence>MGKDTEKPKESGDRLLTDLEKETEEKMERQKEADTETEPDEETEKEKEKQKEKEEPPFDGVPTDSGWSWVICICVLFNMTVIIGFNRSGSVLFVDYMELYEQPASVITLMFTCQAMSSSVSTIVVSNILMARFTVRSIAMAAALLNCITTIFISFAPNIITFLIAFCFKGFSFGALLVAPMSLIGFYFRKRRALASSITNTGFCVAFIGIPLITEMLRITYGVQGCLWILCGIEMQLLVSSMFLRSVESYRTLYAKSQRDKAKASATGKSGTDSNIVSGEGAYDLVDNKQRNNNGQPQNGKTSKNTSVVLRDKECEDFNFAEICHRQRSKSDAKFLQDFHNQLSKGPLLATSLRELRRLPSSSSDTPNGVDQFDHYRSQLSIISGADMPYLPPGIQAADVVEVESIESGDHKKKSRCCSLKRIIDTSLFKIWRFRMMAMYYPMACFSNYLFIYMPTIAITAGVDKTDAALLMTIGGAMDLVTRIISGFLGDKKFVSKPKMVAASLLVIVAVSHLSRFFKTYTSFVVFAVVVGVFGGFRQNFFQIMLIEYCGVERLAKAFGISAMLVTLTLSLNHPVIGALLDATGNFNLALHYVGTILFISIIILSCEPIFRRLDEKRESKKTAEEQHLKDGDPERGTLKA</sequence>
<feature type="region of interest" description="Disordered" evidence="1">
    <location>
        <begin position="618"/>
        <end position="641"/>
    </location>
</feature>
<feature type="transmembrane region" description="Helical" evidence="2">
    <location>
        <begin position="66"/>
        <end position="85"/>
    </location>
</feature>
<feature type="region of interest" description="Disordered" evidence="1">
    <location>
        <begin position="286"/>
        <end position="307"/>
    </location>
</feature>
<feature type="compositionally biased region" description="Basic and acidic residues" evidence="1">
    <location>
        <begin position="44"/>
        <end position="56"/>
    </location>
</feature>
<dbReference type="Proteomes" id="UP000694888">
    <property type="component" value="Unplaced"/>
</dbReference>
<name>A0ABM1A1I4_APLCA</name>
<accession>A0ABM1A1I4</accession>
<feature type="transmembrane region" description="Helical" evidence="2">
    <location>
        <begin position="589"/>
        <end position="611"/>
    </location>
</feature>
<gene>
    <name evidence="4" type="primary">LOC101850960</name>
</gene>
<dbReference type="InterPro" id="IPR036259">
    <property type="entry name" value="MFS_trans_sf"/>
</dbReference>
<feature type="compositionally biased region" description="Polar residues" evidence="1">
    <location>
        <begin position="291"/>
        <end position="307"/>
    </location>
</feature>
<dbReference type="PANTHER" id="PTHR11360:SF311">
    <property type="entry name" value="MAJOR FACILITATOR SUPERFAMILY (MFS) PROFILE DOMAIN-CONTAINING PROTEIN"/>
    <property type="match status" value="1"/>
</dbReference>
<feature type="transmembrane region" description="Helical" evidence="2">
    <location>
        <begin position="105"/>
        <end position="125"/>
    </location>
</feature>